<dbReference type="CDD" id="cd00833">
    <property type="entry name" value="PKS"/>
    <property type="match status" value="1"/>
</dbReference>
<dbReference type="PROSITE" id="PS00606">
    <property type="entry name" value="KS3_1"/>
    <property type="match status" value="1"/>
</dbReference>
<keyword evidence="6" id="KW-0808">Transferase</keyword>
<dbReference type="PROSITE" id="PS00455">
    <property type="entry name" value="AMP_BINDING"/>
    <property type="match status" value="1"/>
</dbReference>
<evidence type="ECO:0000256" key="4">
    <source>
        <dbReference type="ARBA" id="ARBA00022490"/>
    </source>
</evidence>
<dbReference type="EMBL" id="ASRX01000023">
    <property type="protein sequence ID" value="EYF05472.1"/>
    <property type="molecule type" value="Genomic_DNA"/>
</dbReference>
<dbReference type="SUPFAM" id="SSF52151">
    <property type="entry name" value="FabD/lysophospholipase-like"/>
    <property type="match status" value="1"/>
</dbReference>
<dbReference type="CDD" id="cd19531">
    <property type="entry name" value="LCL_NRPS-like"/>
    <property type="match status" value="1"/>
</dbReference>
<feature type="domain" description="Carrier" evidence="13">
    <location>
        <begin position="2265"/>
        <end position="2340"/>
    </location>
</feature>
<feature type="compositionally biased region" description="Basic and acidic residues" evidence="12">
    <location>
        <begin position="2348"/>
        <end position="2374"/>
    </location>
</feature>
<dbReference type="eggNOG" id="COG3321">
    <property type="taxonomic scope" value="Bacteria"/>
</dbReference>
<dbReference type="InterPro" id="IPR018201">
    <property type="entry name" value="Ketoacyl_synth_AS"/>
</dbReference>
<dbReference type="InterPro" id="IPR010071">
    <property type="entry name" value="AA_adenyl_dom"/>
</dbReference>
<dbReference type="NCBIfam" id="TIGR01733">
    <property type="entry name" value="AA-adenyl-dom"/>
    <property type="match status" value="1"/>
</dbReference>
<dbReference type="InterPro" id="IPR016039">
    <property type="entry name" value="Thiolase-like"/>
</dbReference>
<protein>
    <submittedName>
        <fullName evidence="16">Malonyl CoA-acyl carrier protein transacylase</fullName>
    </submittedName>
</protein>
<dbReference type="InterPro" id="IPR025110">
    <property type="entry name" value="AMP-bd_C"/>
</dbReference>
<dbReference type="SUPFAM" id="SSF47336">
    <property type="entry name" value="ACP-like"/>
    <property type="match status" value="2"/>
</dbReference>
<organism evidence="16 17">
    <name type="scientific">Chondromyces apiculatus DSM 436</name>
    <dbReference type="NCBI Taxonomy" id="1192034"/>
    <lineage>
        <taxon>Bacteria</taxon>
        <taxon>Pseudomonadati</taxon>
        <taxon>Myxococcota</taxon>
        <taxon>Polyangia</taxon>
        <taxon>Polyangiales</taxon>
        <taxon>Polyangiaceae</taxon>
        <taxon>Chondromyces</taxon>
    </lineage>
</organism>
<dbReference type="Gene3D" id="3.30.559.30">
    <property type="entry name" value="Nonribosomal peptide synthetase, condensation domain"/>
    <property type="match status" value="1"/>
</dbReference>
<dbReference type="SUPFAM" id="SSF56801">
    <property type="entry name" value="Acetyl-CoA synthetase-like"/>
    <property type="match status" value="1"/>
</dbReference>
<name>A0A017T956_9BACT</name>
<dbReference type="Pfam" id="PF14765">
    <property type="entry name" value="PS-DH"/>
    <property type="match status" value="1"/>
</dbReference>
<accession>A0A017T956</accession>
<dbReference type="Pfam" id="PF00109">
    <property type="entry name" value="ketoacyl-synt"/>
    <property type="match status" value="1"/>
</dbReference>
<dbReference type="InterPro" id="IPR050091">
    <property type="entry name" value="PKS_NRPS_Biosynth_Enz"/>
</dbReference>
<feature type="domain" description="PKS/mFAS DH" evidence="15">
    <location>
        <begin position="883"/>
        <end position="1171"/>
    </location>
</feature>
<feature type="region of interest" description="Disordered" evidence="12">
    <location>
        <begin position="1009"/>
        <end position="1031"/>
    </location>
</feature>
<dbReference type="SUPFAM" id="SSF52777">
    <property type="entry name" value="CoA-dependent acyltransferases"/>
    <property type="match status" value="2"/>
</dbReference>
<dbReference type="GO" id="GO:0031177">
    <property type="term" value="F:phosphopantetheine binding"/>
    <property type="evidence" value="ECO:0007669"/>
    <property type="project" value="InterPro"/>
</dbReference>
<dbReference type="InterPro" id="IPR049552">
    <property type="entry name" value="PKS_DH_N"/>
</dbReference>
<dbReference type="InterPro" id="IPR042104">
    <property type="entry name" value="PKS_dehydratase_sf"/>
</dbReference>
<evidence type="ECO:0000256" key="5">
    <source>
        <dbReference type="ARBA" id="ARBA00022553"/>
    </source>
</evidence>
<comment type="similarity">
    <text evidence="9">In the C-terminal section; belongs to the NRP synthetase family.</text>
</comment>
<dbReference type="PANTHER" id="PTHR43775:SF37">
    <property type="entry name" value="SI:DKEY-61P9.11"/>
    <property type="match status" value="1"/>
</dbReference>
<dbReference type="InterPro" id="IPR045851">
    <property type="entry name" value="AMP-bd_C_sf"/>
</dbReference>
<evidence type="ECO:0000256" key="7">
    <source>
        <dbReference type="ARBA" id="ARBA00022737"/>
    </source>
</evidence>
<evidence type="ECO:0000256" key="2">
    <source>
        <dbReference type="ARBA" id="ARBA00004496"/>
    </source>
</evidence>
<feature type="domain" description="Ketosynthase family 3 (KS3)" evidence="14">
    <location>
        <begin position="1"/>
        <end position="408"/>
    </location>
</feature>
<dbReference type="InterPro" id="IPR020807">
    <property type="entry name" value="PKS_DH"/>
</dbReference>
<keyword evidence="4" id="KW-0963">Cytoplasm</keyword>
<keyword evidence="17" id="KW-1185">Reference proteome</keyword>
<dbReference type="InterPro" id="IPR036736">
    <property type="entry name" value="ACP-like_sf"/>
</dbReference>
<dbReference type="InterPro" id="IPR023213">
    <property type="entry name" value="CAT-like_dom_sf"/>
</dbReference>
<dbReference type="Pfam" id="PF16197">
    <property type="entry name" value="KAsynt_C_assoc"/>
    <property type="match status" value="1"/>
</dbReference>
<dbReference type="PROSITE" id="PS50075">
    <property type="entry name" value="CARRIER"/>
    <property type="match status" value="2"/>
</dbReference>
<sequence length="2374" mass="257073">MEAFWRLLRDGVDTITEVPPDRFDIEALYDPHPGRRGRISTRYGGFLAGIDGFDNAFFGVSPREALRMDPQQRLLLEVAWEALEDAGQVLDPRHGCPASVFIGVLSSDYDERIGADPTLLDAHATTGCSRSSLAGRLSYTLGLHGPSIVVDSACSSSLTAVHLACQSLRSGESALALAGGVNLILRPFYSISFSQGDMLAADGRCKFGDAAADGFVRSEGVGVLVLKRLSDALAAGDSIRAVIRGSALNSDGGRSGNLMTPSRASQEALLRDAYRSAGVPPCDVSYVEVHGTGTRVGDPVEIEALAAVLGEHRPAGRPCLVGTAKTNIGHAEAAAGIAGLVKAVLCLEHQEVPASLHVRTPNPDIHWASLPIKLQTLRGPLPQHSERAVAGVSSFGLSGANAHVVLESAPAPHPPTETAPQGAAFLLPISARAPQALKQLAGAYRDMLTRDTVPIALRDVAFTASLRRAHHEHRLALVGSSRAQIVEGLDRFIASEEHPGVSSGAAASEAARRLVFVFSGQGSQWLGMGCELLGREPVFRAVIEQCDAALRNHVAWSLVDELTASPERYRIDTIDFVQPALFSVQVALAALWRSWGVEPAAVVGHSMGEPAAAFVAGALSLSDAARIIAERSQLMRRVNGLGTMMVVGLPLLEAGEAIRGLEDCVSVAVNNNPGSTVLSGDTATLEDLARKLTAREIFCRFIKVDVAGHSPQLDPLLPEMRQAMSGVVPRAAEVPFYSAVLGARIDGRTLDTEYWVRNVRSPVLFWQAIEALRRDGHDTFLELNAHPIVLTSIQQGLHGLGAQATLLPSLRRDQGEREVMLRSLGSLYTRGLSPAWERLHAERANVVRLPPYPWQHQRFWPAPPSSEQAASTAPRHRLVRPGHALLARRVSPANDPGTHYWEADLSLASHPWLADHRIQGDIVLPGAAYLEMALSSGRELLPEEPLRLRDVQFAAPLLLSEEGTHTVQLAMTRHPSGELTFTISGAAQQATADITWMQHVTGRLSPASGVHAAQLSSPSRDALSRGTHVSRDEHDRVARALGLDLGTSFQAVEEVWRAQGEASARICAPPALQRAAESLLAHPALLDACFQGALHVLPQGAGDLYLLAGIDTLTAVSPLGAEAWSHIAVRPSPGGDEGMLEGDLVVRDGHGDIALHAAGLRFRRLPGSAPRRATSHGGLTRDALLAVGSEERQHRLSAYLVTRLSRVLGCPEAQIDTTQPMVRLGLDSLMAVELRNRVRLDLGLDLPLVKLLQGATLSQMATLIDDRVVATGATTFTPELPLLSPLVHRPVPPGTPQPLSFGQRALWFVHQTDPRSAAYNYGLAARLRGNVTPEGLRSAFQELLDRHDALRATFSVEDDVPVQRFHEHVDLDFTPVDATGDDDEALRTRVAAAWHAPFDLGAAPPVRVKLFSRSPGDSVLSLTFHHIVIDFWSLLDLLDELSTLLSGGTLAPPAFQYADFVRWQAELLTGAEEERLWTYWSRRLAGDLTPLALPTDFPRPPVQTYEGGSVFHALHPDLTRSLRMLASRHGATLHTTLLASFQVLLHRYTGQQRIIVGSVASGRSRTEFSSISGDFVNPIAIDGDLSGDPTFLAYLERAQAVALGALDHQDYPFARLVERLRPPRDPSRSPIFQVAFVLQQPHRARASVPFMQGQPGGTLQLGDLTLESFPFEQRAARFDLDLMAVEADDALTLFLQYNAHLFERATVERLLGHLTVLLEGIVADPAQPLSELPLLGEAERHRVLVSWNDTRVAPLPVITVHGLVEAQVTQTPHAVAAAFGDDQVTYRELDARSNQLAHHLRRRGAAPGVRICLCTERSLDMLIGLLAILKAGATYVPLDPAYPRERQAFVLRDAGPWLLLTTSDLVGMLPAHEAHLVLLDTERETIDREDPTPLSISLAATSPAYVIYTSGSTGLPKGVEIPHGAVTSFLRSMRERPGFGPSDTLLAVTTLSFDIAGLELYLPLTTGGRVVIADQATVTDGTRLARAITSTGTTVLQATPATWRMLLEAGWPGDTGLKILCGGEALPRPLADALLPRCASLWNLFGPTETTIWSTVAEVHPAEGSVPLGRPIASTQVYILDPRGRPTPIGIPGEIHIGGWGVATGYLHRPALTAERFLPDPFTDEPGARMYRTGDLARFRASGDIEYLGRIDHQVKVRGYRIELGEIEVLLGRHPALSEVVVTATGSQSAGGERELTAYVVARSEPPSPRELREHLKAHLPDYMIPTSFVALPVLPRTANGKIDRRALPEGGPRAPRLVEADTGEPETQLQQSIAAIWREILNLPAVGPDSNFFDLGGHSMLVSRVRIRLEGDFGRELTMVDMYRHPTVRTLARFLERPQADAPSMAHAHERADRQREARGRRRELMKGRREHG</sequence>
<dbReference type="GO" id="GO:0004312">
    <property type="term" value="F:fatty acid synthase activity"/>
    <property type="evidence" value="ECO:0007669"/>
    <property type="project" value="TreeGrafter"/>
</dbReference>
<dbReference type="SMART" id="SM00826">
    <property type="entry name" value="PKS_DH"/>
    <property type="match status" value="1"/>
</dbReference>
<dbReference type="InterPro" id="IPR049551">
    <property type="entry name" value="PKS_DH_C"/>
</dbReference>
<feature type="region of interest" description="N-terminal hotdog fold" evidence="11">
    <location>
        <begin position="883"/>
        <end position="1011"/>
    </location>
</feature>
<comment type="function">
    <text evidence="10">Involved in production of the polyketide antibiotic thailandamide.</text>
</comment>
<evidence type="ECO:0000256" key="9">
    <source>
        <dbReference type="ARBA" id="ARBA00029443"/>
    </source>
</evidence>
<reference evidence="16 17" key="1">
    <citation type="submission" date="2013-05" db="EMBL/GenBank/DDBJ databases">
        <title>Genome assembly of Chondromyces apiculatus DSM 436.</title>
        <authorList>
            <person name="Sharma G."/>
            <person name="Khatri I."/>
            <person name="Kaur C."/>
            <person name="Mayilraj S."/>
            <person name="Subramanian S."/>
        </authorList>
    </citation>
    <scope>NUCLEOTIDE SEQUENCE [LARGE SCALE GENOMIC DNA]</scope>
    <source>
        <strain evidence="16 17">DSM 436</strain>
    </source>
</reference>
<dbReference type="FunFam" id="3.40.47.10:FF:000019">
    <property type="entry name" value="Polyketide synthase type I"/>
    <property type="match status" value="1"/>
</dbReference>
<dbReference type="SMART" id="SM00823">
    <property type="entry name" value="PKS_PP"/>
    <property type="match status" value="2"/>
</dbReference>
<dbReference type="GO" id="GO:0004315">
    <property type="term" value="F:3-oxoacyl-[acyl-carrier-protein] synthase activity"/>
    <property type="evidence" value="ECO:0007669"/>
    <property type="project" value="InterPro"/>
</dbReference>
<feature type="active site" description="Proton donor; for dehydratase activity" evidence="11">
    <location>
        <position position="1087"/>
    </location>
</feature>
<dbReference type="SUPFAM" id="SSF53901">
    <property type="entry name" value="Thiolase-like"/>
    <property type="match status" value="1"/>
</dbReference>
<dbReference type="InterPro" id="IPR016036">
    <property type="entry name" value="Malonyl_transacylase_ACP-bd"/>
</dbReference>
<dbReference type="InterPro" id="IPR000873">
    <property type="entry name" value="AMP-dep_synth/lig_dom"/>
</dbReference>
<dbReference type="Gene3D" id="3.40.50.980">
    <property type="match status" value="2"/>
</dbReference>
<evidence type="ECO:0000313" key="17">
    <source>
        <dbReference type="Proteomes" id="UP000019678"/>
    </source>
</evidence>
<evidence type="ECO:0000256" key="6">
    <source>
        <dbReference type="ARBA" id="ARBA00022679"/>
    </source>
</evidence>
<evidence type="ECO:0000256" key="8">
    <source>
        <dbReference type="ARBA" id="ARBA00023054"/>
    </source>
</evidence>
<dbReference type="SMART" id="SM00827">
    <property type="entry name" value="PKS_AT"/>
    <property type="match status" value="1"/>
</dbReference>
<dbReference type="InterPro" id="IPR014043">
    <property type="entry name" value="Acyl_transferase_dom"/>
</dbReference>
<dbReference type="SMART" id="SM00825">
    <property type="entry name" value="PKS_KS"/>
    <property type="match status" value="1"/>
</dbReference>
<dbReference type="InterPro" id="IPR001227">
    <property type="entry name" value="Ac_transferase_dom_sf"/>
</dbReference>
<keyword evidence="7" id="KW-0677">Repeat</keyword>
<dbReference type="Pfam" id="PF00550">
    <property type="entry name" value="PP-binding"/>
    <property type="match status" value="2"/>
</dbReference>
<dbReference type="FunFam" id="3.40.50.12780:FF:000012">
    <property type="entry name" value="Non-ribosomal peptide synthetase"/>
    <property type="match status" value="1"/>
</dbReference>
<dbReference type="CDD" id="cd12116">
    <property type="entry name" value="A_NRPS_Ta1_like"/>
    <property type="match status" value="1"/>
</dbReference>
<dbReference type="Pfam" id="PF00698">
    <property type="entry name" value="Acyl_transf_1"/>
    <property type="match status" value="1"/>
</dbReference>
<dbReference type="PANTHER" id="PTHR43775">
    <property type="entry name" value="FATTY ACID SYNTHASE"/>
    <property type="match status" value="1"/>
</dbReference>
<dbReference type="Pfam" id="PF00668">
    <property type="entry name" value="Condensation"/>
    <property type="match status" value="1"/>
</dbReference>
<dbReference type="Gene3D" id="3.40.366.10">
    <property type="entry name" value="Malonyl-Coenzyme A Acyl Carrier Protein, domain 2"/>
    <property type="match status" value="1"/>
</dbReference>
<evidence type="ECO:0000313" key="16">
    <source>
        <dbReference type="EMBL" id="EYF05472.1"/>
    </source>
</evidence>
<dbReference type="InterPro" id="IPR020841">
    <property type="entry name" value="PKS_Beta-ketoAc_synthase_dom"/>
</dbReference>
<evidence type="ECO:0000256" key="1">
    <source>
        <dbReference type="ARBA" id="ARBA00001957"/>
    </source>
</evidence>
<dbReference type="PROSITE" id="PS52004">
    <property type="entry name" value="KS3_2"/>
    <property type="match status" value="1"/>
</dbReference>
<dbReference type="Gene3D" id="3.30.70.3290">
    <property type="match status" value="1"/>
</dbReference>
<dbReference type="Pfam" id="PF02801">
    <property type="entry name" value="Ketoacyl-synt_C"/>
    <property type="match status" value="1"/>
</dbReference>
<evidence type="ECO:0000256" key="11">
    <source>
        <dbReference type="PROSITE-ProRule" id="PRU01363"/>
    </source>
</evidence>
<dbReference type="InterPro" id="IPR001242">
    <property type="entry name" value="Condensation_dom"/>
</dbReference>
<keyword evidence="5" id="KW-0597">Phosphoprotein</keyword>
<feature type="domain" description="Carrier" evidence="13">
    <location>
        <begin position="1191"/>
        <end position="1268"/>
    </location>
</feature>
<comment type="cofactor">
    <cofactor evidence="1">
        <name>pantetheine 4'-phosphate</name>
        <dbReference type="ChEBI" id="CHEBI:47942"/>
    </cofactor>
</comment>
<evidence type="ECO:0000256" key="10">
    <source>
        <dbReference type="ARBA" id="ARBA00054155"/>
    </source>
</evidence>
<dbReference type="FunFam" id="2.30.38.10:FF:000001">
    <property type="entry name" value="Non-ribosomal peptide synthetase PvdI"/>
    <property type="match status" value="1"/>
</dbReference>
<dbReference type="FunFam" id="3.40.366.10:FF:000002">
    <property type="entry name" value="Probable polyketide synthase 2"/>
    <property type="match status" value="1"/>
</dbReference>
<dbReference type="GO" id="GO:0006633">
    <property type="term" value="P:fatty acid biosynthetic process"/>
    <property type="evidence" value="ECO:0007669"/>
    <property type="project" value="InterPro"/>
</dbReference>
<evidence type="ECO:0000256" key="12">
    <source>
        <dbReference type="SAM" id="MobiDB-lite"/>
    </source>
</evidence>
<dbReference type="Pfam" id="PF21089">
    <property type="entry name" value="PKS_DH_N"/>
    <property type="match status" value="1"/>
</dbReference>
<gene>
    <name evidence="16" type="ORF">CAP_3199</name>
</gene>
<dbReference type="InterPro" id="IPR006162">
    <property type="entry name" value="Ppantetheine_attach_site"/>
</dbReference>
<dbReference type="Gene3D" id="3.10.129.110">
    <property type="entry name" value="Polyketide synthase dehydratase"/>
    <property type="match status" value="1"/>
</dbReference>
<dbReference type="eggNOG" id="COG1020">
    <property type="taxonomic scope" value="Bacteria"/>
</dbReference>
<dbReference type="Gene3D" id="2.30.38.10">
    <property type="entry name" value="Luciferase, Domain 3"/>
    <property type="match status" value="1"/>
</dbReference>
<dbReference type="Gene3D" id="3.30.559.10">
    <property type="entry name" value="Chloramphenicol acetyltransferase-like domain"/>
    <property type="match status" value="1"/>
</dbReference>
<evidence type="ECO:0000259" key="13">
    <source>
        <dbReference type="PROSITE" id="PS50075"/>
    </source>
</evidence>
<keyword evidence="8" id="KW-0175">Coiled coil</keyword>
<comment type="subcellular location">
    <subcellularLocation>
        <location evidence="2">Cytoplasm</location>
    </subcellularLocation>
</comment>
<evidence type="ECO:0000259" key="14">
    <source>
        <dbReference type="PROSITE" id="PS52004"/>
    </source>
</evidence>
<dbReference type="Pfam" id="PF00501">
    <property type="entry name" value="AMP-binding"/>
    <property type="match status" value="1"/>
</dbReference>
<proteinExistence type="inferred from homology"/>
<dbReference type="SMART" id="SM01294">
    <property type="entry name" value="PKS_PP_betabranch"/>
    <property type="match status" value="1"/>
</dbReference>
<dbReference type="SUPFAM" id="SSF55048">
    <property type="entry name" value="Probable ACP-binding domain of malonyl-CoA ACP transacylase"/>
    <property type="match status" value="1"/>
</dbReference>
<feature type="region of interest" description="Disordered" evidence="12">
    <location>
        <begin position="2244"/>
        <end position="2266"/>
    </location>
</feature>
<keyword evidence="3" id="KW-0596">Phosphopantetheine</keyword>
<dbReference type="InterPro" id="IPR014030">
    <property type="entry name" value="Ketoacyl_synth_N"/>
</dbReference>
<dbReference type="InterPro" id="IPR016035">
    <property type="entry name" value="Acyl_Trfase/lysoPLipase"/>
</dbReference>
<dbReference type="Pfam" id="PF13193">
    <property type="entry name" value="AMP-binding_C"/>
    <property type="match status" value="1"/>
</dbReference>
<dbReference type="STRING" id="1192034.CAP_3199"/>
<comment type="caution">
    <text evidence="16">The sequence shown here is derived from an EMBL/GenBank/DDBJ whole genome shotgun (WGS) entry which is preliminary data.</text>
</comment>
<dbReference type="InterPro" id="IPR032821">
    <property type="entry name" value="PKS_assoc"/>
</dbReference>
<feature type="region of interest" description="Disordered" evidence="12">
    <location>
        <begin position="2340"/>
        <end position="2374"/>
    </location>
</feature>
<dbReference type="Gene3D" id="3.30.300.30">
    <property type="match status" value="1"/>
</dbReference>
<dbReference type="Gene3D" id="1.10.1200.10">
    <property type="entry name" value="ACP-like"/>
    <property type="match status" value="2"/>
</dbReference>
<dbReference type="PROSITE" id="PS00012">
    <property type="entry name" value="PHOSPHOPANTETHEINE"/>
    <property type="match status" value="1"/>
</dbReference>
<dbReference type="InterPro" id="IPR014031">
    <property type="entry name" value="Ketoacyl_synth_C"/>
</dbReference>
<dbReference type="GO" id="GO:0005737">
    <property type="term" value="C:cytoplasm"/>
    <property type="evidence" value="ECO:0007669"/>
    <property type="project" value="UniProtKB-SubCell"/>
</dbReference>
<dbReference type="InterPro" id="IPR020845">
    <property type="entry name" value="AMP-binding_CS"/>
</dbReference>
<dbReference type="PROSITE" id="PS52019">
    <property type="entry name" value="PKS_MFAS_DH"/>
    <property type="match status" value="1"/>
</dbReference>
<dbReference type="InterPro" id="IPR020806">
    <property type="entry name" value="PKS_PP-bd"/>
</dbReference>
<dbReference type="InterPro" id="IPR009081">
    <property type="entry name" value="PP-bd_ACP"/>
</dbReference>
<dbReference type="FunFam" id="3.40.50.980:FF:000001">
    <property type="entry name" value="Non-ribosomal peptide synthetase"/>
    <property type="match status" value="1"/>
</dbReference>
<evidence type="ECO:0000256" key="3">
    <source>
        <dbReference type="ARBA" id="ARBA00022450"/>
    </source>
</evidence>
<dbReference type="Proteomes" id="UP000019678">
    <property type="component" value="Unassembled WGS sequence"/>
</dbReference>
<dbReference type="InterPro" id="IPR049900">
    <property type="entry name" value="PKS_mFAS_DH"/>
</dbReference>
<feature type="region of interest" description="C-terminal hotdog fold" evidence="11">
    <location>
        <begin position="1026"/>
        <end position="1171"/>
    </location>
</feature>
<feature type="active site" description="Proton acceptor; for dehydratase activity" evidence="11">
    <location>
        <position position="916"/>
    </location>
</feature>
<evidence type="ECO:0000259" key="15">
    <source>
        <dbReference type="PROSITE" id="PS52019"/>
    </source>
</evidence>
<dbReference type="Gene3D" id="3.40.47.10">
    <property type="match status" value="1"/>
</dbReference>